<name>A0A7X2IHU7_9BURK</name>
<dbReference type="Pfam" id="PF24697">
    <property type="entry name" value="DUF7661"/>
    <property type="match status" value="1"/>
</dbReference>
<gene>
    <name evidence="2" type="ORF">GJ700_00075</name>
</gene>
<accession>A0A7X2IHU7</accession>
<protein>
    <recommendedName>
        <fullName evidence="1">DUF7661 domain-containing protein</fullName>
    </recommendedName>
</protein>
<keyword evidence="3" id="KW-1185">Reference proteome</keyword>
<sequence length="72" mass="8056">MAEYRFNVFGKLVLIRGSAGAWEAFYPGPDGKRRPADFIVPGDIAEADLLEYLADLFHEHATPRNHSVTQLP</sequence>
<evidence type="ECO:0000259" key="1">
    <source>
        <dbReference type="Pfam" id="PF24697"/>
    </source>
</evidence>
<evidence type="ECO:0000313" key="3">
    <source>
        <dbReference type="Proteomes" id="UP000446768"/>
    </source>
</evidence>
<organism evidence="2 3">
    <name type="scientific">Pseudoduganella rivuli</name>
    <dbReference type="NCBI Taxonomy" id="2666085"/>
    <lineage>
        <taxon>Bacteria</taxon>
        <taxon>Pseudomonadati</taxon>
        <taxon>Pseudomonadota</taxon>
        <taxon>Betaproteobacteria</taxon>
        <taxon>Burkholderiales</taxon>
        <taxon>Oxalobacteraceae</taxon>
        <taxon>Telluria group</taxon>
        <taxon>Pseudoduganella</taxon>
    </lineage>
</organism>
<proteinExistence type="predicted"/>
<dbReference type="InterPro" id="IPR056078">
    <property type="entry name" value="DUF7661"/>
</dbReference>
<dbReference type="Proteomes" id="UP000446768">
    <property type="component" value="Unassembled WGS sequence"/>
</dbReference>
<feature type="domain" description="DUF7661" evidence="1">
    <location>
        <begin position="3"/>
        <end position="71"/>
    </location>
</feature>
<dbReference type="RefSeq" id="WP_154370626.1">
    <property type="nucleotide sequence ID" value="NZ_WKJJ01000001.1"/>
</dbReference>
<dbReference type="AlphaFoldDB" id="A0A7X2IHU7"/>
<evidence type="ECO:0000313" key="2">
    <source>
        <dbReference type="EMBL" id="MRV70119.1"/>
    </source>
</evidence>
<reference evidence="2 3" key="1">
    <citation type="submission" date="2019-11" db="EMBL/GenBank/DDBJ databases">
        <title>Novel species isolated from a subtropical stream in China.</title>
        <authorList>
            <person name="Lu H."/>
        </authorList>
    </citation>
    <scope>NUCLEOTIDE SEQUENCE [LARGE SCALE GENOMIC DNA]</scope>
    <source>
        <strain evidence="2 3">FT92W</strain>
    </source>
</reference>
<dbReference type="EMBL" id="WKJJ01000001">
    <property type="protein sequence ID" value="MRV70119.1"/>
    <property type="molecule type" value="Genomic_DNA"/>
</dbReference>
<comment type="caution">
    <text evidence="2">The sequence shown here is derived from an EMBL/GenBank/DDBJ whole genome shotgun (WGS) entry which is preliminary data.</text>
</comment>